<feature type="domain" description="HTH araC/xylS-type" evidence="4">
    <location>
        <begin position="253"/>
        <end position="350"/>
    </location>
</feature>
<dbReference type="SMART" id="SM00342">
    <property type="entry name" value="HTH_ARAC"/>
    <property type="match status" value="1"/>
</dbReference>
<dbReference type="PANTHER" id="PTHR43280">
    <property type="entry name" value="ARAC-FAMILY TRANSCRIPTIONAL REGULATOR"/>
    <property type="match status" value="1"/>
</dbReference>
<accession>A0A174GTW4</accession>
<dbReference type="InterPro" id="IPR020449">
    <property type="entry name" value="Tscrpt_reg_AraC-type_HTH"/>
</dbReference>
<dbReference type="PRINTS" id="PR00032">
    <property type="entry name" value="HTHARAC"/>
</dbReference>
<dbReference type="Gene3D" id="2.60.120.10">
    <property type="entry name" value="Jelly Rolls"/>
    <property type="match status" value="1"/>
</dbReference>
<sequence>MPTISSSDKLSCTDYTPLKVTKLGSIPHAFFQLSAPYALVAEYVKNSRSYMDYICTAPNYYKHEVIRSNKDVDPSLVTDLHQHDAVEIMFVLEGYVEHRIEDQRYFCNAGQCCILNKWIRHIESYSSDYKAIFLLLSDDFITMLSRFNHLFNSPKSINLQSSSILEKLLTLIQNSSYKKCYIDFRPRCYNTEVQAVFQEIFDHIMSYCKHTNVSSTFFSAGYIMQFFTLLGNTTFFNGKNIFLDAESGEYLFRQIVHILETYHGNVSRADMESILHYSGNYINKTINKFTGKSLCEYKNEFAMKYARDLLIKEQLSINEIMRKIGFSNKTYFYKCFKKVFHMTPKEYQNNHFLK</sequence>
<evidence type="ECO:0000259" key="4">
    <source>
        <dbReference type="PROSITE" id="PS01124"/>
    </source>
</evidence>
<proteinExistence type="predicted"/>
<keyword evidence="1" id="KW-0805">Transcription regulation</keyword>
<dbReference type="PROSITE" id="PS01124">
    <property type="entry name" value="HTH_ARAC_FAMILY_2"/>
    <property type="match status" value="1"/>
</dbReference>
<evidence type="ECO:0000313" key="5">
    <source>
        <dbReference type="EMBL" id="CUO66142.1"/>
    </source>
</evidence>
<keyword evidence="3" id="KW-0804">Transcription</keyword>
<name>A0A174GTW4_9FIRM</name>
<dbReference type="SUPFAM" id="SSF51182">
    <property type="entry name" value="RmlC-like cupins"/>
    <property type="match status" value="1"/>
</dbReference>
<dbReference type="Pfam" id="PF12833">
    <property type="entry name" value="HTH_18"/>
    <property type="match status" value="1"/>
</dbReference>
<evidence type="ECO:0000256" key="1">
    <source>
        <dbReference type="ARBA" id="ARBA00023015"/>
    </source>
</evidence>
<reference evidence="5 6" key="1">
    <citation type="submission" date="2015-09" db="EMBL/GenBank/DDBJ databases">
        <authorList>
            <consortium name="Pathogen Informatics"/>
        </authorList>
    </citation>
    <scope>NUCLEOTIDE SEQUENCE [LARGE SCALE GENOMIC DNA]</scope>
    <source>
        <strain evidence="5 6">2789STDY5834876</strain>
    </source>
</reference>
<dbReference type="Proteomes" id="UP000095544">
    <property type="component" value="Unassembled WGS sequence"/>
</dbReference>
<dbReference type="STRING" id="39482.ERS852491_02886"/>
<keyword evidence="2" id="KW-0238">DNA-binding</keyword>
<dbReference type="InterPro" id="IPR003313">
    <property type="entry name" value="AraC-bd"/>
</dbReference>
<evidence type="ECO:0000313" key="6">
    <source>
        <dbReference type="Proteomes" id="UP000095544"/>
    </source>
</evidence>
<dbReference type="InterPro" id="IPR018060">
    <property type="entry name" value="HTH_AraC"/>
</dbReference>
<dbReference type="EMBL" id="CYZU01000027">
    <property type="protein sequence ID" value="CUO66142.1"/>
    <property type="molecule type" value="Genomic_DNA"/>
</dbReference>
<dbReference type="OrthoDB" id="2329780at2"/>
<dbReference type="Gene3D" id="1.10.10.60">
    <property type="entry name" value="Homeodomain-like"/>
    <property type="match status" value="1"/>
</dbReference>
<dbReference type="GO" id="GO:0043565">
    <property type="term" value="F:sequence-specific DNA binding"/>
    <property type="evidence" value="ECO:0007669"/>
    <property type="project" value="InterPro"/>
</dbReference>
<gene>
    <name evidence="5" type="primary">ypdC_1</name>
    <name evidence="5" type="ORF">ERS852491_02886</name>
</gene>
<dbReference type="SUPFAM" id="SSF46689">
    <property type="entry name" value="Homeodomain-like"/>
    <property type="match status" value="1"/>
</dbReference>
<dbReference type="Pfam" id="PF02311">
    <property type="entry name" value="AraC_binding"/>
    <property type="match status" value="1"/>
</dbReference>
<protein>
    <submittedName>
        <fullName evidence="5">Uncharacterized HTH-type transcriptional regulator ypdC</fullName>
    </submittedName>
</protein>
<dbReference type="PANTHER" id="PTHR43280:SF2">
    <property type="entry name" value="HTH-TYPE TRANSCRIPTIONAL REGULATOR EXSA"/>
    <property type="match status" value="1"/>
</dbReference>
<dbReference type="GO" id="GO:0003700">
    <property type="term" value="F:DNA-binding transcription factor activity"/>
    <property type="evidence" value="ECO:0007669"/>
    <property type="project" value="InterPro"/>
</dbReference>
<dbReference type="InterPro" id="IPR014710">
    <property type="entry name" value="RmlC-like_jellyroll"/>
</dbReference>
<dbReference type="InterPro" id="IPR011051">
    <property type="entry name" value="RmlC_Cupin_sf"/>
</dbReference>
<evidence type="ECO:0000256" key="3">
    <source>
        <dbReference type="ARBA" id="ARBA00023163"/>
    </source>
</evidence>
<organism evidence="5 6">
    <name type="scientific">Faecalicatena contorta</name>
    <dbReference type="NCBI Taxonomy" id="39482"/>
    <lineage>
        <taxon>Bacteria</taxon>
        <taxon>Bacillati</taxon>
        <taxon>Bacillota</taxon>
        <taxon>Clostridia</taxon>
        <taxon>Lachnospirales</taxon>
        <taxon>Lachnospiraceae</taxon>
        <taxon>Faecalicatena</taxon>
    </lineage>
</organism>
<dbReference type="RefSeq" id="WP_055153816.1">
    <property type="nucleotide sequence ID" value="NZ_CYZU01000027.1"/>
</dbReference>
<dbReference type="AlphaFoldDB" id="A0A174GTW4"/>
<evidence type="ECO:0000256" key="2">
    <source>
        <dbReference type="ARBA" id="ARBA00023125"/>
    </source>
</evidence>
<dbReference type="InterPro" id="IPR009057">
    <property type="entry name" value="Homeodomain-like_sf"/>
</dbReference>